<proteinExistence type="predicted"/>
<dbReference type="AlphaFoldDB" id="A0A540LQ53"/>
<comment type="caution">
    <text evidence="2">The sequence shown here is derived from an EMBL/GenBank/DDBJ whole genome shotgun (WGS) entry which is preliminary data.</text>
</comment>
<dbReference type="InterPro" id="IPR038765">
    <property type="entry name" value="Papain-like_cys_pep_sf"/>
</dbReference>
<feature type="region of interest" description="Disordered" evidence="1">
    <location>
        <begin position="494"/>
        <end position="513"/>
    </location>
</feature>
<evidence type="ECO:0000313" key="3">
    <source>
        <dbReference type="Proteomes" id="UP000315295"/>
    </source>
</evidence>
<dbReference type="Gene3D" id="3.40.395.10">
    <property type="entry name" value="Adenoviral Proteinase, Chain A"/>
    <property type="match status" value="1"/>
</dbReference>
<gene>
    <name evidence="2" type="ORF">C1H46_025852</name>
</gene>
<dbReference type="SUPFAM" id="SSF54001">
    <property type="entry name" value="Cysteine proteinases"/>
    <property type="match status" value="1"/>
</dbReference>
<dbReference type="STRING" id="106549.A0A540LQ53"/>
<feature type="region of interest" description="Disordered" evidence="1">
    <location>
        <begin position="369"/>
        <end position="391"/>
    </location>
</feature>
<keyword evidence="3" id="KW-1185">Reference proteome</keyword>
<feature type="compositionally biased region" description="Polar residues" evidence="1">
    <location>
        <begin position="25"/>
        <end position="41"/>
    </location>
</feature>
<feature type="region of interest" description="Disordered" evidence="1">
    <location>
        <begin position="22"/>
        <end position="41"/>
    </location>
</feature>
<dbReference type="Proteomes" id="UP000315295">
    <property type="component" value="Unassembled WGS sequence"/>
</dbReference>
<sequence length="727" mass="84719">MFKFKNGYSKINAADVQRIYGIPNSGKQAPQSTKDSRTPMSGENKFVDKYFSNVKRINRKNISDSIDVAFAAGTKEGNEDAACLIILYLLFTLLLGSSAAKLPWSFAKSCNSIENISQYNWAKETQGVDRAQRRKKDKQPTVSGSVVILMEEGASQDANEDHFDVQGDNQNIFGTQIPNEHVQDVEEEFNYPNLEGKERIADFTDTKATETDGVINDAVNFRPSTIDAESVPQMPVQPQVQEAKTTEKETEGVPIQPKESVVKTRKHQRFYECLLEPLTGEENWEYENYEEELTQEELTQSQTDPAEYWKKRAKLHRQLLNNAINTCHSKNTFIQKIVQDKDTLEKEKKQLEKEKNELEWKNIQSEQQKKQLEEKKNELQEQNKGMQKEKNELEWNQEESYKKMCETNEMHIEKIDKLEESLQVLNSEKMSLDDIVKKQEQELQVLNSEKMSLEDMVKKQEQKICELNKTRGLINGVGTESEKVDSADKVIIVSDKDQTSKKQPTESEDPVQPKTQLMVRNINRKSRKPKDDVNFGYPDLKKRREQKKWARHPTYRLLKKTDKDAINYFLEKAGVDIYWHSEMNEFSYYFNIVMKEDFCGFLGDERVPYFNKHENESAKMKELKYNLGKQLDEQTRVAKKIFIPLLTHEHYTLLVLDTEKRHFYFYNSNRKNLQEGETNIHNKNAYTVVKMVEEWYNNATFDYIRRSPTNATFGMDEDKNGPLQLGS</sequence>
<feature type="compositionally biased region" description="Basic and acidic residues" evidence="1">
    <location>
        <begin position="494"/>
        <end position="505"/>
    </location>
</feature>
<organism evidence="2 3">
    <name type="scientific">Malus baccata</name>
    <name type="common">Siberian crab apple</name>
    <name type="synonym">Pyrus baccata</name>
    <dbReference type="NCBI Taxonomy" id="106549"/>
    <lineage>
        <taxon>Eukaryota</taxon>
        <taxon>Viridiplantae</taxon>
        <taxon>Streptophyta</taxon>
        <taxon>Embryophyta</taxon>
        <taxon>Tracheophyta</taxon>
        <taxon>Spermatophyta</taxon>
        <taxon>Magnoliopsida</taxon>
        <taxon>eudicotyledons</taxon>
        <taxon>Gunneridae</taxon>
        <taxon>Pentapetalae</taxon>
        <taxon>rosids</taxon>
        <taxon>fabids</taxon>
        <taxon>Rosales</taxon>
        <taxon>Rosaceae</taxon>
        <taxon>Amygdaloideae</taxon>
        <taxon>Maleae</taxon>
        <taxon>Malus</taxon>
    </lineage>
</organism>
<accession>A0A540LQ53</accession>
<evidence type="ECO:0000256" key="1">
    <source>
        <dbReference type="SAM" id="MobiDB-lite"/>
    </source>
</evidence>
<name>A0A540LQ53_MALBA</name>
<evidence type="ECO:0000313" key="2">
    <source>
        <dbReference type="EMBL" id="TQD88595.1"/>
    </source>
</evidence>
<reference evidence="2 3" key="1">
    <citation type="journal article" date="2019" name="G3 (Bethesda)">
        <title>Sequencing of a Wild Apple (Malus baccata) Genome Unravels the Differences Between Cultivated and Wild Apple Species Regarding Disease Resistance and Cold Tolerance.</title>
        <authorList>
            <person name="Chen X."/>
        </authorList>
    </citation>
    <scope>NUCLEOTIDE SEQUENCE [LARGE SCALE GENOMIC DNA]</scope>
    <source>
        <strain evidence="3">cv. Shandingzi</strain>
        <tissue evidence="2">Leaves</tissue>
    </source>
</reference>
<dbReference type="EMBL" id="VIEB01000506">
    <property type="protein sequence ID" value="TQD88595.1"/>
    <property type="molecule type" value="Genomic_DNA"/>
</dbReference>
<protein>
    <submittedName>
        <fullName evidence="2">Uncharacterized protein</fullName>
    </submittedName>
</protein>